<protein>
    <submittedName>
        <fullName evidence="1">Uncharacterized protein</fullName>
    </submittedName>
</protein>
<name>A0AAD8A7F3_DIPPU</name>
<comment type="caution">
    <text evidence="1">The sequence shown here is derived from an EMBL/GenBank/DDBJ whole genome shotgun (WGS) entry which is preliminary data.</text>
</comment>
<evidence type="ECO:0000313" key="1">
    <source>
        <dbReference type="EMBL" id="KAJ9593733.1"/>
    </source>
</evidence>
<dbReference type="AlphaFoldDB" id="A0AAD8A7F3"/>
<evidence type="ECO:0000313" key="2">
    <source>
        <dbReference type="Proteomes" id="UP001233999"/>
    </source>
</evidence>
<dbReference type="EMBL" id="JASPKZ010003409">
    <property type="protein sequence ID" value="KAJ9593733.1"/>
    <property type="molecule type" value="Genomic_DNA"/>
</dbReference>
<reference evidence="1" key="2">
    <citation type="submission" date="2023-05" db="EMBL/GenBank/DDBJ databases">
        <authorList>
            <person name="Fouks B."/>
        </authorList>
    </citation>
    <scope>NUCLEOTIDE SEQUENCE</scope>
    <source>
        <strain evidence="1">Stay&amp;Tobe</strain>
        <tissue evidence="1">Testes</tissue>
    </source>
</reference>
<feature type="non-terminal residue" evidence="1">
    <location>
        <position position="1"/>
    </location>
</feature>
<proteinExistence type="predicted"/>
<dbReference type="Proteomes" id="UP001233999">
    <property type="component" value="Unassembled WGS sequence"/>
</dbReference>
<keyword evidence="2" id="KW-1185">Reference proteome</keyword>
<accession>A0AAD8A7F3</accession>
<organism evidence="1 2">
    <name type="scientific">Diploptera punctata</name>
    <name type="common">Pacific beetle cockroach</name>
    <dbReference type="NCBI Taxonomy" id="6984"/>
    <lineage>
        <taxon>Eukaryota</taxon>
        <taxon>Metazoa</taxon>
        <taxon>Ecdysozoa</taxon>
        <taxon>Arthropoda</taxon>
        <taxon>Hexapoda</taxon>
        <taxon>Insecta</taxon>
        <taxon>Pterygota</taxon>
        <taxon>Neoptera</taxon>
        <taxon>Polyneoptera</taxon>
        <taxon>Dictyoptera</taxon>
        <taxon>Blattodea</taxon>
        <taxon>Blaberoidea</taxon>
        <taxon>Blaberidae</taxon>
        <taxon>Diplopterinae</taxon>
        <taxon>Diploptera</taxon>
    </lineage>
</organism>
<feature type="non-terminal residue" evidence="1">
    <location>
        <position position="76"/>
    </location>
</feature>
<gene>
    <name evidence="1" type="ORF">L9F63_014706</name>
</gene>
<sequence length="76" mass="8824">LCPSLDSQHPQILQNSIHPTQSRSSHIHFSFKFTFHGFLGLSIRQEEVSKVQRECLPYRCHHTLALTEYTRTTLMG</sequence>
<reference evidence="1" key="1">
    <citation type="journal article" date="2023" name="IScience">
        <title>Live-bearing cockroach genome reveals convergent evolutionary mechanisms linked to viviparity in insects and beyond.</title>
        <authorList>
            <person name="Fouks B."/>
            <person name="Harrison M.C."/>
            <person name="Mikhailova A.A."/>
            <person name="Marchal E."/>
            <person name="English S."/>
            <person name="Carruthers M."/>
            <person name="Jennings E.C."/>
            <person name="Chiamaka E.L."/>
            <person name="Frigard R.A."/>
            <person name="Pippel M."/>
            <person name="Attardo G.M."/>
            <person name="Benoit J.B."/>
            <person name="Bornberg-Bauer E."/>
            <person name="Tobe S.S."/>
        </authorList>
    </citation>
    <scope>NUCLEOTIDE SEQUENCE</scope>
    <source>
        <strain evidence="1">Stay&amp;Tobe</strain>
    </source>
</reference>